<organism evidence="2 3">
    <name type="scientific">Lasiodiplodia theobromae</name>
    <dbReference type="NCBI Taxonomy" id="45133"/>
    <lineage>
        <taxon>Eukaryota</taxon>
        <taxon>Fungi</taxon>
        <taxon>Dikarya</taxon>
        <taxon>Ascomycota</taxon>
        <taxon>Pezizomycotina</taxon>
        <taxon>Dothideomycetes</taxon>
        <taxon>Dothideomycetes incertae sedis</taxon>
        <taxon>Botryosphaeriales</taxon>
        <taxon>Botryosphaeriaceae</taxon>
        <taxon>Lasiodiplodia</taxon>
    </lineage>
</organism>
<dbReference type="Proteomes" id="UP000325902">
    <property type="component" value="Unassembled WGS sequence"/>
</dbReference>
<keyword evidence="3" id="KW-1185">Reference proteome</keyword>
<sequence length="151" mass="16750">MTDRSQGLQPTFIVGTSREIEELRRRPLRDLADLRPNETVLLDVSSPTTQPQQPETSLPPREHTTPISPKHERTPTPDPSQPDPPAQLDPLPKLEQIDSASAETIVIKKERDSNPLKDDPDSGFIDDPKVTVDAGKSWLKVEKSEEDDSGA</sequence>
<comment type="caution">
    <text evidence="2">The sequence shown here is derived from an EMBL/GenBank/DDBJ whole genome shotgun (WGS) entry which is preliminary data.</text>
</comment>
<feature type="region of interest" description="Disordered" evidence="1">
    <location>
        <begin position="24"/>
        <end position="130"/>
    </location>
</feature>
<proteinExistence type="predicted"/>
<feature type="compositionally biased region" description="Pro residues" evidence="1">
    <location>
        <begin position="76"/>
        <end position="87"/>
    </location>
</feature>
<accession>A0A5N5D4J5</accession>
<feature type="compositionally biased region" description="Basic and acidic residues" evidence="1">
    <location>
        <begin position="106"/>
        <end position="130"/>
    </location>
</feature>
<dbReference type="EMBL" id="VCHE01000080">
    <property type="protein sequence ID" value="KAB2572342.1"/>
    <property type="molecule type" value="Genomic_DNA"/>
</dbReference>
<reference evidence="2 3" key="1">
    <citation type="journal article" date="2019" name="Sci. Rep.">
        <title>A multi-omics analysis of the grapevine pathogen Lasiodiplodia theobromae reveals that temperature affects the expression of virulence- and pathogenicity-related genes.</title>
        <authorList>
            <person name="Felix C."/>
            <person name="Meneses R."/>
            <person name="Goncalves M.F.M."/>
            <person name="Tilleman L."/>
            <person name="Duarte A.S."/>
            <person name="Jorrin-Novo J.V."/>
            <person name="Van de Peer Y."/>
            <person name="Deforce D."/>
            <person name="Van Nieuwerburgh F."/>
            <person name="Esteves A.C."/>
            <person name="Alves A."/>
        </authorList>
    </citation>
    <scope>NUCLEOTIDE SEQUENCE [LARGE SCALE GENOMIC DNA]</scope>
    <source>
        <strain evidence="2 3">LA-SOL3</strain>
    </source>
</reference>
<feature type="compositionally biased region" description="Basic and acidic residues" evidence="1">
    <location>
        <begin position="24"/>
        <end position="36"/>
    </location>
</feature>
<evidence type="ECO:0000313" key="3">
    <source>
        <dbReference type="Proteomes" id="UP000325902"/>
    </source>
</evidence>
<protein>
    <submittedName>
        <fullName evidence="2">Uncharacterized protein</fullName>
    </submittedName>
</protein>
<evidence type="ECO:0000256" key="1">
    <source>
        <dbReference type="SAM" id="MobiDB-lite"/>
    </source>
</evidence>
<evidence type="ECO:0000313" key="2">
    <source>
        <dbReference type="EMBL" id="KAB2572342.1"/>
    </source>
</evidence>
<name>A0A5N5D4J5_9PEZI</name>
<dbReference type="AlphaFoldDB" id="A0A5N5D4J5"/>
<feature type="compositionally biased region" description="Polar residues" evidence="1">
    <location>
        <begin position="45"/>
        <end position="56"/>
    </location>
</feature>
<gene>
    <name evidence="2" type="ORF">DBV05_g8980</name>
</gene>
<feature type="compositionally biased region" description="Basic and acidic residues" evidence="1">
    <location>
        <begin position="60"/>
        <end position="75"/>
    </location>
</feature>